<evidence type="ECO:0008006" key="3">
    <source>
        <dbReference type="Google" id="ProtNLM"/>
    </source>
</evidence>
<comment type="caution">
    <text evidence="1">The sequence shown here is derived from an EMBL/GenBank/DDBJ whole genome shotgun (WGS) entry which is preliminary data.</text>
</comment>
<reference evidence="1 2" key="1">
    <citation type="submission" date="2017-12" db="EMBL/GenBank/DDBJ databases">
        <title>Hemimetabolous genomes reveal molecular basis of termite eusociality.</title>
        <authorList>
            <person name="Harrison M.C."/>
            <person name="Jongepier E."/>
            <person name="Robertson H.M."/>
            <person name="Arning N."/>
            <person name="Bitard-Feildel T."/>
            <person name="Chao H."/>
            <person name="Childers C.P."/>
            <person name="Dinh H."/>
            <person name="Doddapaneni H."/>
            <person name="Dugan S."/>
            <person name="Gowin J."/>
            <person name="Greiner C."/>
            <person name="Han Y."/>
            <person name="Hu H."/>
            <person name="Hughes D.S.T."/>
            <person name="Huylmans A.-K."/>
            <person name="Kemena C."/>
            <person name="Kremer L.P.M."/>
            <person name="Lee S.L."/>
            <person name="Lopez-Ezquerra A."/>
            <person name="Mallet L."/>
            <person name="Monroy-Kuhn J.M."/>
            <person name="Moser A."/>
            <person name="Murali S.C."/>
            <person name="Muzny D.M."/>
            <person name="Otani S."/>
            <person name="Piulachs M.-D."/>
            <person name="Poelchau M."/>
            <person name="Qu J."/>
            <person name="Schaub F."/>
            <person name="Wada-Katsumata A."/>
            <person name="Worley K.C."/>
            <person name="Xie Q."/>
            <person name="Ylla G."/>
            <person name="Poulsen M."/>
            <person name="Gibbs R.A."/>
            <person name="Schal C."/>
            <person name="Richards S."/>
            <person name="Belles X."/>
            <person name="Korb J."/>
            <person name="Bornberg-Bauer E."/>
        </authorList>
    </citation>
    <scope>NUCLEOTIDE SEQUENCE [LARGE SCALE GENOMIC DNA]</scope>
    <source>
        <tissue evidence="1">Whole body</tissue>
    </source>
</reference>
<dbReference type="STRING" id="105785.A0A2J7R4F8"/>
<protein>
    <recommendedName>
        <fullName evidence="3">SGNH hydrolase-type esterase domain-containing protein</fullName>
    </recommendedName>
</protein>
<dbReference type="InParanoid" id="A0A2J7R4F8"/>
<dbReference type="Proteomes" id="UP000235965">
    <property type="component" value="Unassembled WGS sequence"/>
</dbReference>
<name>A0A2J7R4F8_9NEOP</name>
<dbReference type="OrthoDB" id="7490061at2759"/>
<dbReference type="Gene3D" id="3.40.50.1110">
    <property type="entry name" value="SGNH hydrolase"/>
    <property type="match status" value="1"/>
</dbReference>
<accession>A0A2J7R4F8</accession>
<evidence type="ECO:0000313" key="1">
    <source>
        <dbReference type="EMBL" id="PNF35696.1"/>
    </source>
</evidence>
<dbReference type="InterPro" id="IPR036514">
    <property type="entry name" value="SGNH_hydro_sf"/>
</dbReference>
<evidence type="ECO:0000313" key="2">
    <source>
        <dbReference type="Proteomes" id="UP000235965"/>
    </source>
</evidence>
<dbReference type="SUPFAM" id="SSF52266">
    <property type="entry name" value="SGNH hydrolase"/>
    <property type="match status" value="1"/>
</dbReference>
<sequence>MNVSNRVMKRSGNGKIVKMSKDHKVLIYGDSHSRGLSSGLNNKLLDAFDVLGYTKPNFNIQTLLSTENQEIAHLTNKYVLVLIGGSNNINDNTSASEQLHIFQFINRNMQTNIVLLTIPYRYDQTGNAYINEKIMEVNRKTGKCTRFNKDVTILETPKDRDYYTRHVYHLNGLGKEIICKLLASVIDRLFQPTEVIPITLD</sequence>
<keyword evidence="2" id="KW-1185">Reference proteome</keyword>
<dbReference type="AlphaFoldDB" id="A0A2J7R4F8"/>
<proteinExistence type="predicted"/>
<organism evidence="1 2">
    <name type="scientific">Cryptotermes secundus</name>
    <dbReference type="NCBI Taxonomy" id="105785"/>
    <lineage>
        <taxon>Eukaryota</taxon>
        <taxon>Metazoa</taxon>
        <taxon>Ecdysozoa</taxon>
        <taxon>Arthropoda</taxon>
        <taxon>Hexapoda</taxon>
        <taxon>Insecta</taxon>
        <taxon>Pterygota</taxon>
        <taxon>Neoptera</taxon>
        <taxon>Polyneoptera</taxon>
        <taxon>Dictyoptera</taxon>
        <taxon>Blattodea</taxon>
        <taxon>Blattoidea</taxon>
        <taxon>Termitoidae</taxon>
        <taxon>Kalotermitidae</taxon>
        <taxon>Cryptotermitinae</taxon>
        <taxon>Cryptotermes</taxon>
    </lineage>
</organism>
<gene>
    <name evidence="1" type="ORF">B7P43_G17400</name>
</gene>
<dbReference type="EMBL" id="NEVH01007440">
    <property type="protein sequence ID" value="PNF35696.1"/>
    <property type="molecule type" value="Genomic_DNA"/>
</dbReference>